<keyword evidence="6" id="KW-0732">Signal</keyword>
<dbReference type="EMBL" id="JAJIRN010000003">
    <property type="protein sequence ID" value="MCV2367966.1"/>
    <property type="molecule type" value="Genomic_DNA"/>
</dbReference>
<dbReference type="Proteomes" id="UP001209701">
    <property type="component" value="Unassembled WGS sequence"/>
</dbReference>
<dbReference type="Gene3D" id="3.30.450.20">
    <property type="entry name" value="PAS domain"/>
    <property type="match status" value="1"/>
</dbReference>
<evidence type="ECO:0000256" key="4">
    <source>
        <dbReference type="ARBA" id="ARBA00022989"/>
    </source>
</evidence>
<comment type="caution">
    <text evidence="8">The sequence shown here is derived from an EMBL/GenBank/DDBJ whole genome shotgun (WGS) entry which is preliminary data.</text>
</comment>
<dbReference type="RefSeq" id="WP_263570591.1">
    <property type="nucleotide sequence ID" value="NZ_JAJIRN010000003.1"/>
</dbReference>
<gene>
    <name evidence="8" type="ORF">LNV07_07635</name>
</gene>
<proteinExistence type="predicted"/>
<evidence type="ECO:0000259" key="7">
    <source>
        <dbReference type="SMART" id="SM01049"/>
    </source>
</evidence>
<accession>A0ABT2YD71</accession>
<evidence type="ECO:0000256" key="3">
    <source>
        <dbReference type="ARBA" id="ARBA00022692"/>
    </source>
</evidence>
<evidence type="ECO:0000256" key="5">
    <source>
        <dbReference type="ARBA" id="ARBA00023136"/>
    </source>
</evidence>
<feature type="chain" id="PRO_5047215421" evidence="6">
    <location>
        <begin position="25"/>
        <end position="165"/>
    </location>
</feature>
<keyword evidence="3" id="KW-0812">Transmembrane</keyword>
<protein>
    <submittedName>
        <fullName evidence="8">Cache domain-containing protein</fullName>
    </submittedName>
</protein>
<feature type="domain" description="Single Cache" evidence="7">
    <location>
        <begin position="18"/>
        <end position="113"/>
    </location>
</feature>
<evidence type="ECO:0000313" key="8">
    <source>
        <dbReference type="EMBL" id="MCV2367966.1"/>
    </source>
</evidence>
<feature type="signal peptide" evidence="6">
    <location>
        <begin position="1"/>
        <end position="24"/>
    </location>
</feature>
<comment type="subcellular location">
    <subcellularLocation>
        <location evidence="1">Cell membrane</location>
        <topology evidence="1">Multi-pass membrane protein</topology>
    </subcellularLocation>
</comment>
<dbReference type="InterPro" id="IPR033480">
    <property type="entry name" value="sCache_2"/>
</dbReference>
<keyword evidence="9" id="KW-1185">Reference proteome</keyword>
<sequence length="165" mass="17957">MTKTAFKLLPVAALLLCGASQVSAQERSTADEALALISAAQAYVKANGLEKSIAEFNKLDGPFNSKSDINKKGDLYLFSVDPKGFQAIHGKNPKIVGKVTLDMKDSDGVMLIQELVKTCFSSKEGKGWTAYKWPNPLTKVIEPKQAYVERVPNVPDFCLGTGIYK</sequence>
<evidence type="ECO:0000256" key="6">
    <source>
        <dbReference type="SAM" id="SignalP"/>
    </source>
</evidence>
<organism evidence="8 9">
    <name type="scientific">Roseateles oligotrophus</name>
    <dbReference type="NCBI Taxonomy" id="1769250"/>
    <lineage>
        <taxon>Bacteria</taxon>
        <taxon>Pseudomonadati</taxon>
        <taxon>Pseudomonadota</taxon>
        <taxon>Betaproteobacteria</taxon>
        <taxon>Burkholderiales</taxon>
        <taxon>Sphaerotilaceae</taxon>
        <taxon>Roseateles</taxon>
    </lineage>
</organism>
<keyword evidence="4" id="KW-1133">Transmembrane helix</keyword>
<keyword evidence="2" id="KW-1003">Cell membrane</keyword>
<evidence type="ECO:0000256" key="2">
    <source>
        <dbReference type="ARBA" id="ARBA00022475"/>
    </source>
</evidence>
<name>A0ABT2YD71_9BURK</name>
<dbReference type="Pfam" id="PF17200">
    <property type="entry name" value="sCache_2"/>
    <property type="match status" value="1"/>
</dbReference>
<reference evidence="8 9" key="1">
    <citation type="submission" date="2021-11" db="EMBL/GenBank/DDBJ databases">
        <authorList>
            <person name="Liang Q."/>
            <person name="Mou H."/>
            <person name="Liu Z."/>
        </authorList>
    </citation>
    <scope>NUCLEOTIDE SEQUENCE [LARGE SCALE GENOMIC DNA]</scope>
    <source>
        <strain evidence="8 9">CHU3</strain>
    </source>
</reference>
<dbReference type="SMART" id="SM01049">
    <property type="entry name" value="Cache_2"/>
    <property type="match status" value="1"/>
</dbReference>
<keyword evidence="5" id="KW-0472">Membrane</keyword>
<evidence type="ECO:0000256" key="1">
    <source>
        <dbReference type="ARBA" id="ARBA00004651"/>
    </source>
</evidence>
<evidence type="ECO:0000313" key="9">
    <source>
        <dbReference type="Proteomes" id="UP001209701"/>
    </source>
</evidence>